<dbReference type="AlphaFoldDB" id="A0A1X2GY44"/>
<evidence type="ECO:0000256" key="1">
    <source>
        <dbReference type="SAM" id="Phobius"/>
    </source>
</evidence>
<keyword evidence="3" id="KW-1185">Reference proteome</keyword>
<reference evidence="2 3" key="1">
    <citation type="submission" date="2016-07" db="EMBL/GenBank/DDBJ databases">
        <title>Pervasive Adenine N6-methylation of Active Genes in Fungi.</title>
        <authorList>
            <consortium name="DOE Joint Genome Institute"/>
            <person name="Mondo S.J."/>
            <person name="Dannebaum R.O."/>
            <person name="Kuo R.C."/>
            <person name="Labutti K."/>
            <person name="Haridas S."/>
            <person name="Kuo A."/>
            <person name="Salamov A."/>
            <person name="Ahrendt S.R."/>
            <person name="Lipzen A."/>
            <person name="Sullivan W."/>
            <person name="Andreopoulos W.B."/>
            <person name="Clum A."/>
            <person name="Lindquist E."/>
            <person name="Daum C."/>
            <person name="Ramamoorthy G.K."/>
            <person name="Gryganskyi A."/>
            <person name="Culley D."/>
            <person name="Magnuson J.K."/>
            <person name="James T.Y."/>
            <person name="O'Malley M.A."/>
            <person name="Stajich J.E."/>
            <person name="Spatafora J.W."/>
            <person name="Visel A."/>
            <person name="Grigoriev I.V."/>
        </authorList>
    </citation>
    <scope>NUCLEOTIDE SEQUENCE [LARGE SCALE GENOMIC DNA]</scope>
    <source>
        <strain evidence="2 3">NRRL 3301</strain>
    </source>
</reference>
<dbReference type="EMBL" id="MCGT01000001">
    <property type="protein sequence ID" value="ORX62564.1"/>
    <property type="molecule type" value="Genomic_DNA"/>
</dbReference>
<sequence length="110" mass="12493">MPLSFSPTWTFRRLVFENVLPHFCIIQRSLKLTATVMMTLVVLIPMLTTVMPKMIVAVLLMEMLMTSATLLTVLMVLTIPHRRAKATMVIKIKADLLTRQHARTMAAILN</sequence>
<proteinExistence type="predicted"/>
<evidence type="ECO:0000313" key="3">
    <source>
        <dbReference type="Proteomes" id="UP000242146"/>
    </source>
</evidence>
<organism evidence="2 3">
    <name type="scientific">Hesseltinella vesiculosa</name>
    <dbReference type="NCBI Taxonomy" id="101127"/>
    <lineage>
        <taxon>Eukaryota</taxon>
        <taxon>Fungi</taxon>
        <taxon>Fungi incertae sedis</taxon>
        <taxon>Mucoromycota</taxon>
        <taxon>Mucoromycotina</taxon>
        <taxon>Mucoromycetes</taxon>
        <taxon>Mucorales</taxon>
        <taxon>Cunninghamellaceae</taxon>
        <taxon>Hesseltinella</taxon>
    </lineage>
</organism>
<name>A0A1X2GY44_9FUNG</name>
<keyword evidence="1" id="KW-1133">Transmembrane helix</keyword>
<protein>
    <submittedName>
        <fullName evidence="2">Uncharacterized protein</fullName>
    </submittedName>
</protein>
<dbReference type="Proteomes" id="UP000242146">
    <property type="component" value="Unassembled WGS sequence"/>
</dbReference>
<feature type="transmembrane region" description="Helical" evidence="1">
    <location>
        <begin position="54"/>
        <end position="79"/>
    </location>
</feature>
<comment type="caution">
    <text evidence="2">The sequence shown here is derived from an EMBL/GenBank/DDBJ whole genome shotgun (WGS) entry which is preliminary data.</text>
</comment>
<accession>A0A1X2GY44</accession>
<evidence type="ECO:0000313" key="2">
    <source>
        <dbReference type="EMBL" id="ORX62564.1"/>
    </source>
</evidence>
<feature type="transmembrane region" description="Helical" evidence="1">
    <location>
        <begin position="30"/>
        <end position="48"/>
    </location>
</feature>
<keyword evidence="1" id="KW-0472">Membrane</keyword>
<keyword evidence="1" id="KW-0812">Transmembrane</keyword>
<gene>
    <name evidence="2" type="ORF">DM01DRAFT_1000792</name>
</gene>